<evidence type="ECO:0000256" key="3">
    <source>
        <dbReference type="RuleBase" id="RU000363"/>
    </source>
</evidence>
<dbReference type="AlphaFoldDB" id="A0A6G9H8E9"/>
<dbReference type="Proteomes" id="UP000501179">
    <property type="component" value="Chromosome"/>
</dbReference>
<dbReference type="KEGG" id="slia:HA039_33230"/>
<evidence type="ECO:0000313" key="4">
    <source>
        <dbReference type="EMBL" id="QIQ06529.1"/>
    </source>
</evidence>
<dbReference type="NCBIfam" id="NF006114">
    <property type="entry name" value="PRK08263.1"/>
    <property type="match status" value="1"/>
</dbReference>
<comment type="similarity">
    <text evidence="1 3">Belongs to the short-chain dehydrogenases/reductases (SDR) family.</text>
</comment>
<keyword evidence="2" id="KW-0560">Oxidoreductase</keyword>
<name>A0A6G9H8E9_9ACTN</name>
<dbReference type="InterPro" id="IPR020904">
    <property type="entry name" value="Sc_DH/Rdtase_CS"/>
</dbReference>
<dbReference type="RefSeq" id="WP_167035725.1">
    <property type="nucleotide sequence ID" value="NZ_CP050177.1"/>
</dbReference>
<dbReference type="PRINTS" id="PR00081">
    <property type="entry name" value="GDHRDH"/>
</dbReference>
<dbReference type="EMBL" id="CP050177">
    <property type="protein sequence ID" value="QIQ06529.1"/>
    <property type="molecule type" value="Genomic_DNA"/>
</dbReference>
<dbReference type="Gene3D" id="3.40.50.720">
    <property type="entry name" value="NAD(P)-binding Rossmann-like Domain"/>
    <property type="match status" value="1"/>
</dbReference>
<dbReference type="PRINTS" id="PR00080">
    <property type="entry name" value="SDRFAMILY"/>
</dbReference>
<proteinExistence type="inferred from homology"/>
<sequence length="272" mass="28585">MTSKTWFITGTSTGFGRALTEALLARGDRVAATLRHPSALDDLAAAYGDRLWRAALDVSEPARVRDVVDAAFAALGRIDVIVSNAGYSLVGAAEEPTDEQVERQLDTNVLGSMTLARAALPHLRAQGGGHLMQFSSIGGQAAFPFVSVYNATKWAMEGFYEALAQEVAGLGIATTLIEPGGFRTDANTRSVDAAPALPAYAELRARTLAGFSAPIGDPARLATAVIAAADAPRPPRRLLLGTDAYDAVHASLSARLREVEAQKDTVSVTDHA</sequence>
<evidence type="ECO:0000313" key="5">
    <source>
        <dbReference type="Proteomes" id="UP000501179"/>
    </source>
</evidence>
<dbReference type="GO" id="GO:0016491">
    <property type="term" value="F:oxidoreductase activity"/>
    <property type="evidence" value="ECO:0007669"/>
    <property type="project" value="UniProtKB-KW"/>
</dbReference>
<dbReference type="PANTHER" id="PTHR43976:SF16">
    <property type="entry name" value="SHORT-CHAIN DEHYDROGENASE_REDUCTASE FAMILY PROTEIN"/>
    <property type="match status" value="1"/>
</dbReference>
<accession>A0A6G9H8E9</accession>
<dbReference type="CDD" id="cd05374">
    <property type="entry name" value="17beta-HSD-like_SDR_c"/>
    <property type="match status" value="1"/>
</dbReference>
<evidence type="ECO:0000256" key="1">
    <source>
        <dbReference type="ARBA" id="ARBA00006484"/>
    </source>
</evidence>
<dbReference type="InterPro" id="IPR051911">
    <property type="entry name" value="SDR_oxidoreductase"/>
</dbReference>
<dbReference type="PROSITE" id="PS00061">
    <property type="entry name" value="ADH_SHORT"/>
    <property type="match status" value="1"/>
</dbReference>
<dbReference type="SUPFAM" id="SSF51735">
    <property type="entry name" value="NAD(P)-binding Rossmann-fold domains"/>
    <property type="match status" value="1"/>
</dbReference>
<dbReference type="Pfam" id="PF00106">
    <property type="entry name" value="adh_short"/>
    <property type="match status" value="1"/>
</dbReference>
<dbReference type="NCBIfam" id="NF005065">
    <property type="entry name" value="PRK06482.1"/>
    <property type="match status" value="1"/>
</dbReference>
<gene>
    <name evidence="4" type="ORF">HA039_33230</name>
</gene>
<reference evidence="4 5" key="1">
    <citation type="submission" date="2020-03" db="EMBL/GenBank/DDBJ databases">
        <title>A novel species.</title>
        <authorList>
            <person name="Gao J."/>
        </authorList>
    </citation>
    <scope>NUCLEOTIDE SEQUENCE [LARGE SCALE GENOMIC DNA]</scope>
    <source>
        <strain evidence="4 5">QMT-12</strain>
    </source>
</reference>
<organism evidence="4 5">
    <name type="scientific">Streptomyces liangshanensis</name>
    <dbReference type="NCBI Taxonomy" id="2717324"/>
    <lineage>
        <taxon>Bacteria</taxon>
        <taxon>Bacillati</taxon>
        <taxon>Actinomycetota</taxon>
        <taxon>Actinomycetes</taxon>
        <taxon>Kitasatosporales</taxon>
        <taxon>Streptomycetaceae</taxon>
        <taxon>Streptomyces</taxon>
    </lineage>
</organism>
<dbReference type="InterPro" id="IPR036291">
    <property type="entry name" value="NAD(P)-bd_dom_sf"/>
</dbReference>
<protein>
    <submittedName>
        <fullName evidence="4">SDR family oxidoreductase</fullName>
    </submittedName>
</protein>
<evidence type="ECO:0000256" key="2">
    <source>
        <dbReference type="ARBA" id="ARBA00023002"/>
    </source>
</evidence>
<dbReference type="PANTHER" id="PTHR43976">
    <property type="entry name" value="SHORT CHAIN DEHYDROGENASE"/>
    <property type="match status" value="1"/>
</dbReference>
<dbReference type="InterPro" id="IPR002347">
    <property type="entry name" value="SDR_fam"/>
</dbReference>
<keyword evidence="5" id="KW-1185">Reference proteome</keyword>